<evidence type="ECO:0000256" key="1">
    <source>
        <dbReference type="SAM" id="MobiDB-lite"/>
    </source>
</evidence>
<accession>A0ABY9CRF4</accession>
<feature type="region of interest" description="Disordered" evidence="1">
    <location>
        <begin position="1"/>
        <end position="28"/>
    </location>
</feature>
<protein>
    <submittedName>
        <fullName evidence="2">Uncharacterized protein</fullName>
    </submittedName>
</protein>
<dbReference type="InterPro" id="IPR008581">
    <property type="entry name" value="DUF863_pln"/>
</dbReference>
<proteinExistence type="predicted"/>
<sequence>MHPEESEEVVRHSYHGLGKPSEGIPRSRVAKDSSWDGFLSLTEHKIYKSAGATDALTQTEDNVSKPKARGTCTREICGERTSSGLEISEKSHGLSNYNHAEQVISSPLPSQLQFVFSFDLAKSWPHSVSLLEKLSSGLGF</sequence>
<dbReference type="Pfam" id="PF05904">
    <property type="entry name" value="DUF863"/>
    <property type="match status" value="1"/>
</dbReference>
<dbReference type="Proteomes" id="UP001227230">
    <property type="component" value="Chromosome 10"/>
</dbReference>
<reference evidence="2 3" key="1">
    <citation type="journal article" date="2023" name="Hortic Res">
        <title>The complete reference genome for grapevine (Vitis vinifera L.) genetics and breeding.</title>
        <authorList>
            <person name="Shi X."/>
            <person name="Cao S."/>
            <person name="Wang X."/>
            <person name="Huang S."/>
            <person name="Wang Y."/>
            <person name="Liu Z."/>
            <person name="Liu W."/>
            <person name="Leng X."/>
            <person name="Peng Y."/>
            <person name="Wang N."/>
            <person name="Wang Y."/>
            <person name="Ma Z."/>
            <person name="Xu X."/>
            <person name="Zhang F."/>
            <person name="Xue H."/>
            <person name="Zhong H."/>
            <person name="Wang Y."/>
            <person name="Zhang K."/>
            <person name="Velt A."/>
            <person name="Avia K."/>
            <person name="Holtgrawe D."/>
            <person name="Grimplet J."/>
            <person name="Matus J.T."/>
            <person name="Ware D."/>
            <person name="Wu X."/>
            <person name="Wang H."/>
            <person name="Liu C."/>
            <person name="Fang Y."/>
            <person name="Rustenholz C."/>
            <person name="Cheng Z."/>
            <person name="Xiao H."/>
            <person name="Zhou Y."/>
        </authorList>
    </citation>
    <scope>NUCLEOTIDE SEQUENCE [LARGE SCALE GENOMIC DNA]</scope>
    <source>
        <strain evidence="3">cv. Pinot noir / PN40024</strain>
        <tissue evidence="2">Leaf</tissue>
    </source>
</reference>
<evidence type="ECO:0000313" key="2">
    <source>
        <dbReference type="EMBL" id="WJZ97300.1"/>
    </source>
</evidence>
<organism evidence="2 3">
    <name type="scientific">Vitis vinifera</name>
    <name type="common">Grape</name>
    <dbReference type="NCBI Taxonomy" id="29760"/>
    <lineage>
        <taxon>Eukaryota</taxon>
        <taxon>Viridiplantae</taxon>
        <taxon>Streptophyta</taxon>
        <taxon>Embryophyta</taxon>
        <taxon>Tracheophyta</taxon>
        <taxon>Spermatophyta</taxon>
        <taxon>Magnoliopsida</taxon>
        <taxon>eudicotyledons</taxon>
        <taxon>Gunneridae</taxon>
        <taxon>Pentapetalae</taxon>
        <taxon>rosids</taxon>
        <taxon>Vitales</taxon>
        <taxon>Vitaceae</taxon>
        <taxon>Viteae</taxon>
        <taxon>Vitis</taxon>
    </lineage>
</organism>
<dbReference type="EMBL" id="CP126657">
    <property type="protein sequence ID" value="WJZ97300.1"/>
    <property type="molecule type" value="Genomic_DNA"/>
</dbReference>
<evidence type="ECO:0000313" key="3">
    <source>
        <dbReference type="Proteomes" id="UP001227230"/>
    </source>
</evidence>
<keyword evidence="3" id="KW-1185">Reference proteome</keyword>
<gene>
    <name evidence="2" type="ORF">VitviT2T_015912</name>
</gene>
<name>A0ABY9CRF4_VITVI</name>
<feature type="compositionally biased region" description="Basic and acidic residues" evidence="1">
    <location>
        <begin position="1"/>
        <end position="11"/>
    </location>
</feature>